<feature type="region of interest" description="Disordered" evidence="1">
    <location>
        <begin position="157"/>
        <end position="176"/>
    </location>
</feature>
<dbReference type="EMBL" id="NKCK01000282">
    <property type="protein sequence ID" value="RSL87251.1"/>
    <property type="molecule type" value="Genomic_DNA"/>
</dbReference>
<sequence length="176" mass="18941">MEARQQRTFSRQFIARALTDIFQENIDTIICGGYVLRVERKRTKPVAASCRPGYWLTALPSSEYIAPASTTSKNILEVPEDVRVSQISKDCRTTIMLRNIPNKVESLREGIAAVELRPAPADTQGRTAVRPYVRETGISAAEGRPGELGGGKRIAQRGAAGLASSASAGAPQGATQ</sequence>
<accession>A0A428SBW3</accession>
<gene>
    <name evidence="2" type="ORF">CEP52_015596</name>
</gene>
<evidence type="ECO:0000256" key="1">
    <source>
        <dbReference type="SAM" id="MobiDB-lite"/>
    </source>
</evidence>
<dbReference type="AlphaFoldDB" id="A0A428SBW3"/>
<keyword evidence="3" id="KW-1185">Reference proteome</keyword>
<organism evidence="2 3">
    <name type="scientific">Fusarium oligoseptatum</name>
    <dbReference type="NCBI Taxonomy" id="2604345"/>
    <lineage>
        <taxon>Eukaryota</taxon>
        <taxon>Fungi</taxon>
        <taxon>Dikarya</taxon>
        <taxon>Ascomycota</taxon>
        <taxon>Pezizomycotina</taxon>
        <taxon>Sordariomycetes</taxon>
        <taxon>Hypocreomycetidae</taxon>
        <taxon>Hypocreales</taxon>
        <taxon>Nectriaceae</taxon>
        <taxon>Fusarium</taxon>
        <taxon>Fusarium solani species complex</taxon>
    </lineage>
</organism>
<reference evidence="2 3" key="1">
    <citation type="submission" date="2017-06" db="EMBL/GenBank/DDBJ databases">
        <title>Comparative genomic analysis of Ambrosia Fusariam Clade fungi.</title>
        <authorList>
            <person name="Stajich J.E."/>
            <person name="Carrillo J."/>
            <person name="Kijimoto T."/>
            <person name="Eskalen A."/>
            <person name="O'Donnell K."/>
            <person name="Kasson M."/>
        </authorList>
    </citation>
    <scope>NUCLEOTIDE SEQUENCE [LARGE SCALE GENOMIC DNA]</scope>
    <source>
        <strain evidence="2 3">NRRL62579</strain>
    </source>
</reference>
<comment type="caution">
    <text evidence="2">The sequence shown here is derived from an EMBL/GenBank/DDBJ whole genome shotgun (WGS) entry which is preliminary data.</text>
</comment>
<dbReference type="Proteomes" id="UP000287144">
    <property type="component" value="Unassembled WGS sequence"/>
</dbReference>
<protein>
    <submittedName>
        <fullName evidence="2">Uncharacterized protein</fullName>
    </submittedName>
</protein>
<evidence type="ECO:0000313" key="2">
    <source>
        <dbReference type="EMBL" id="RSL87251.1"/>
    </source>
</evidence>
<evidence type="ECO:0000313" key="3">
    <source>
        <dbReference type="Proteomes" id="UP000287144"/>
    </source>
</evidence>
<proteinExistence type="predicted"/>
<name>A0A428SBW3_9HYPO</name>